<feature type="region of interest" description="Disordered" evidence="1">
    <location>
        <begin position="1"/>
        <end position="67"/>
    </location>
</feature>
<dbReference type="Proteomes" id="UP000756132">
    <property type="component" value="Chromosome 4"/>
</dbReference>
<accession>A0A9Q8LG85</accession>
<proteinExistence type="predicted"/>
<name>A0A9Q8LG85_PASFU</name>
<dbReference type="EMBL" id="CP090166">
    <property type="protein sequence ID" value="UJO16043.1"/>
    <property type="molecule type" value="Genomic_DNA"/>
</dbReference>
<sequence>MSSNNTNQTHKNPLNPKNADLNTYDPTLVPRPNPLHHSTYISDKGSDPNNDNAPASSLSPPPFTHPTEESTAILAAIRNEANKHTPVTSGFLSDKELLTIIHNAKATLFNGQERVIHEVVQLCAQGHSVADVFINALKALCLHGALDAAQQSTLNENVGKCIALASGKKIEAEASA</sequence>
<evidence type="ECO:0000313" key="3">
    <source>
        <dbReference type="Proteomes" id="UP000756132"/>
    </source>
</evidence>
<reference evidence="2" key="2">
    <citation type="journal article" date="2022" name="Microb. Genom.">
        <title>A chromosome-scale genome assembly of the tomato pathogen Cladosporium fulvum reveals a compartmentalized genome architecture and the presence of a dispensable chromosome.</title>
        <authorList>
            <person name="Zaccaron A.Z."/>
            <person name="Chen L.H."/>
            <person name="Samaras A."/>
            <person name="Stergiopoulos I."/>
        </authorList>
    </citation>
    <scope>NUCLEOTIDE SEQUENCE</scope>
    <source>
        <strain evidence="2">Race5_Kim</strain>
    </source>
</reference>
<dbReference type="AlphaFoldDB" id="A0A9Q8LG85"/>
<protein>
    <submittedName>
        <fullName evidence="2">Uncharacterized protein</fullName>
    </submittedName>
</protein>
<evidence type="ECO:0000256" key="1">
    <source>
        <dbReference type="SAM" id="MobiDB-lite"/>
    </source>
</evidence>
<reference evidence="2" key="1">
    <citation type="submission" date="2021-12" db="EMBL/GenBank/DDBJ databases">
        <authorList>
            <person name="Zaccaron A."/>
            <person name="Stergiopoulos I."/>
        </authorList>
    </citation>
    <scope>NUCLEOTIDE SEQUENCE</scope>
    <source>
        <strain evidence="2">Race5_Kim</strain>
    </source>
</reference>
<gene>
    <name evidence="2" type="ORF">CLAFUR5_05358</name>
</gene>
<dbReference type="GeneID" id="71985236"/>
<dbReference type="KEGG" id="ffu:CLAFUR5_05358"/>
<dbReference type="RefSeq" id="XP_047760409.1">
    <property type="nucleotide sequence ID" value="XM_047904506.1"/>
</dbReference>
<keyword evidence="3" id="KW-1185">Reference proteome</keyword>
<feature type="compositionally biased region" description="Polar residues" evidence="1">
    <location>
        <begin position="47"/>
        <end position="58"/>
    </location>
</feature>
<evidence type="ECO:0000313" key="2">
    <source>
        <dbReference type="EMBL" id="UJO16043.1"/>
    </source>
</evidence>
<organism evidence="2 3">
    <name type="scientific">Passalora fulva</name>
    <name type="common">Tomato leaf mold</name>
    <name type="synonym">Cladosporium fulvum</name>
    <dbReference type="NCBI Taxonomy" id="5499"/>
    <lineage>
        <taxon>Eukaryota</taxon>
        <taxon>Fungi</taxon>
        <taxon>Dikarya</taxon>
        <taxon>Ascomycota</taxon>
        <taxon>Pezizomycotina</taxon>
        <taxon>Dothideomycetes</taxon>
        <taxon>Dothideomycetidae</taxon>
        <taxon>Mycosphaerellales</taxon>
        <taxon>Mycosphaerellaceae</taxon>
        <taxon>Fulvia</taxon>
    </lineage>
</organism>
<feature type="compositionally biased region" description="Polar residues" evidence="1">
    <location>
        <begin position="1"/>
        <end position="12"/>
    </location>
</feature>